<organism evidence="1 2">
    <name type="scientific">Pontibacter actiniarum</name>
    <dbReference type="NCBI Taxonomy" id="323450"/>
    <lineage>
        <taxon>Bacteria</taxon>
        <taxon>Pseudomonadati</taxon>
        <taxon>Bacteroidota</taxon>
        <taxon>Cytophagia</taxon>
        <taxon>Cytophagales</taxon>
        <taxon>Hymenobacteraceae</taxon>
        <taxon>Pontibacter</taxon>
    </lineage>
</organism>
<protein>
    <submittedName>
        <fullName evidence="1">Uncharacterized protein</fullName>
    </submittedName>
</protein>
<evidence type="ECO:0000313" key="1">
    <source>
        <dbReference type="EMBL" id="ARS34090.1"/>
    </source>
</evidence>
<accession>A0A1X9YMJ6</accession>
<dbReference type="STRING" id="709015.GCA_000472485_04338"/>
<dbReference type="EMBL" id="CP021235">
    <property type="protein sequence ID" value="ARS34090.1"/>
    <property type="molecule type" value="Genomic_DNA"/>
</dbReference>
<dbReference type="OrthoDB" id="9897846at2"/>
<proteinExistence type="predicted"/>
<reference evidence="2" key="1">
    <citation type="submission" date="2017-05" db="EMBL/GenBank/DDBJ databases">
        <authorList>
            <person name="Ray J."/>
            <person name="Price M."/>
            <person name="Deutschbauer A."/>
        </authorList>
    </citation>
    <scope>NUCLEOTIDE SEQUENCE [LARGE SCALE GENOMIC DNA]</scope>
    <source>
        <strain evidence="2">DSM 19842</strain>
    </source>
</reference>
<gene>
    <name evidence="1" type="ORF">CA264_00790</name>
</gene>
<name>A0A1X9YMJ6_9BACT</name>
<evidence type="ECO:0000313" key="2">
    <source>
        <dbReference type="Proteomes" id="UP000266292"/>
    </source>
</evidence>
<dbReference type="Proteomes" id="UP000266292">
    <property type="component" value="Chromosome"/>
</dbReference>
<dbReference type="KEGG" id="pact:CA264_00790"/>
<dbReference type="RefSeq" id="WP_025609505.1">
    <property type="nucleotide sequence ID" value="NZ_CP021235.1"/>
</dbReference>
<sequence>MAVSPIVPNHDDSPWYKIMESKGKVWEKVANEAGAEIRGSYNANIVEFEMTQQVNSYQLRVYGKRELTTVNNSGIFSEVLRLQLKANGIEQEKFLKAGGGSFLNLFFNLSGKYKHKASVDGYKIKYNSASTLEKVIKTKIFEVSRVNRLTVDAEGLSLEMQAIPMDVRGARRVRDFWQIIL</sequence>
<keyword evidence="2" id="KW-1185">Reference proteome</keyword>
<dbReference type="AlphaFoldDB" id="A0A1X9YMJ6"/>